<dbReference type="STRING" id="1797516.A3D26_02580"/>
<name>A0A1G1V7R8_9BACT</name>
<comment type="caution">
    <text evidence="1">The sequence shown here is derived from an EMBL/GenBank/DDBJ whole genome shotgun (WGS) entry which is preliminary data.</text>
</comment>
<gene>
    <name evidence="1" type="ORF">A3D26_02580</name>
</gene>
<evidence type="ECO:0000313" key="1">
    <source>
        <dbReference type="EMBL" id="OGY11367.1"/>
    </source>
</evidence>
<sequence>MVEDTTEHRESAGYSQRDLCPVEQFLLMRSPIVNGKQVSDDEFRQLCASAQDGEPESVRILRTPSYLHPEAEAAWGLGKTVGEVNRDRPRYLNDISLGIVDTRRQVELTLKQHAQINIGFSVLDPDGSANLRWEVWLSDSEGKPLLTDKDVSDLPLHPVRGAGFRWEEPKETTTPKGELCWSRVLVFDLAQS</sequence>
<proteinExistence type="predicted"/>
<dbReference type="Proteomes" id="UP000178319">
    <property type="component" value="Unassembled WGS sequence"/>
</dbReference>
<dbReference type="EMBL" id="MHBZ01000019">
    <property type="protein sequence ID" value="OGY11367.1"/>
    <property type="molecule type" value="Genomic_DNA"/>
</dbReference>
<organism evidence="1 2">
    <name type="scientific">Candidatus Blackburnbacteria bacterium RIFCSPHIGHO2_02_FULL_44_20</name>
    <dbReference type="NCBI Taxonomy" id="1797516"/>
    <lineage>
        <taxon>Bacteria</taxon>
        <taxon>Candidatus Blackburniibacteriota</taxon>
    </lineage>
</organism>
<evidence type="ECO:0000313" key="2">
    <source>
        <dbReference type="Proteomes" id="UP000178319"/>
    </source>
</evidence>
<protein>
    <submittedName>
        <fullName evidence="1">Uncharacterized protein</fullName>
    </submittedName>
</protein>
<dbReference type="AlphaFoldDB" id="A0A1G1V7R8"/>
<reference evidence="1 2" key="1">
    <citation type="journal article" date="2016" name="Nat. Commun.">
        <title>Thousands of microbial genomes shed light on interconnected biogeochemical processes in an aquifer system.</title>
        <authorList>
            <person name="Anantharaman K."/>
            <person name="Brown C.T."/>
            <person name="Hug L.A."/>
            <person name="Sharon I."/>
            <person name="Castelle C.J."/>
            <person name="Probst A.J."/>
            <person name="Thomas B.C."/>
            <person name="Singh A."/>
            <person name="Wilkins M.J."/>
            <person name="Karaoz U."/>
            <person name="Brodie E.L."/>
            <person name="Williams K.H."/>
            <person name="Hubbard S.S."/>
            <person name="Banfield J.F."/>
        </authorList>
    </citation>
    <scope>NUCLEOTIDE SEQUENCE [LARGE SCALE GENOMIC DNA]</scope>
</reference>
<accession>A0A1G1V7R8</accession>